<comment type="similarity">
    <text evidence="10">Belongs to the 4Fe4S bacterial-type ferredoxin family. RnfB subfamily.</text>
</comment>
<dbReference type="Gene3D" id="3.30.70.20">
    <property type="match status" value="1"/>
</dbReference>
<comment type="function">
    <text evidence="10">Part of a membrane-bound complex that couples electron transfer with translocation of ions across the membrane.</text>
</comment>
<evidence type="ECO:0000256" key="3">
    <source>
        <dbReference type="ARBA" id="ARBA00022723"/>
    </source>
</evidence>
<feature type="binding site" evidence="10">
    <location>
        <position position="48"/>
    </location>
    <ligand>
        <name>[4Fe-4S] cluster</name>
        <dbReference type="ChEBI" id="CHEBI:49883"/>
        <label>1</label>
    </ligand>
</feature>
<feature type="binding site" evidence="10">
    <location>
        <position position="180"/>
    </location>
    <ligand>
        <name>[4Fe-4S] cluster</name>
        <dbReference type="ChEBI" id="CHEBI:49883"/>
        <label>2</label>
    </ligand>
</feature>
<dbReference type="PANTHER" id="PTHR43560">
    <property type="entry name" value="ION-TRANSLOCATING OXIDOREDUCTASE COMPLEX SUBUNIT B"/>
    <property type="match status" value="1"/>
</dbReference>
<evidence type="ECO:0000256" key="10">
    <source>
        <dbReference type="HAMAP-Rule" id="MF_00463"/>
    </source>
</evidence>
<feature type="domain" description="4Fe-4S ferredoxin-type" evidence="11">
    <location>
        <begin position="131"/>
        <end position="160"/>
    </location>
</feature>
<feature type="domain" description="4Fe-4S ferredoxin-type" evidence="11">
    <location>
        <begin position="161"/>
        <end position="190"/>
    </location>
</feature>
<dbReference type="SUPFAM" id="SSF54862">
    <property type="entry name" value="4Fe-4S ferredoxins"/>
    <property type="match status" value="1"/>
</dbReference>
<gene>
    <name evidence="10" type="primary">rnfB</name>
    <name evidence="13" type="ORF">IAA72_02745</name>
</gene>
<feature type="domain" description="4Fe-4S" evidence="12">
    <location>
        <begin position="31"/>
        <end position="90"/>
    </location>
</feature>
<evidence type="ECO:0000313" key="13">
    <source>
        <dbReference type="EMBL" id="MBO8468686.1"/>
    </source>
</evidence>
<comment type="cofactor">
    <cofactor evidence="10">
        <name>[4Fe-4S] cluster</name>
        <dbReference type="ChEBI" id="CHEBI:49883"/>
    </cofactor>
    <text evidence="10">Binds 3 [4Fe-4S] clusters.</text>
</comment>
<evidence type="ECO:0000256" key="7">
    <source>
        <dbReference type="ARBA" id="ARBA00023004"/>
    </source>
</evidence>
<dbReference type="HAMAP" id="MF_00463">
    <property type="entry name" value="RsxB_RnfB"/>
    <property type="match status" value="1"/>
</dbReference>
<keyword evidence="2 10" id="KW-0004">4Fe-4S</keyword>
<dbReference type="GO" id="GO:0009055">
    <property type="term" value="F:electron transfer activity"/>
    <property type="evidence" value="ECO:0007669"/>
    <property type="project" value="InterPro"/>
</dbReference>
<dbReference type="Proteomes" id="UP000810292">
    <property type="component" value="Unassembled WGS sequence"/>
</dbReference>
<keyword evidence="4 10" id="KW-0677">Repeat</keyword>
<keyword evidence="5 10" id="KW-1278">Translocase</keyword>
<accession>A0A9D9IBU6</accession>
<comment type="subunit">
    <text evidence="10">The complex is composed of six subunits: RnfA, RnfB, RnfC, RnfD, RnfE and RnfG.</text>
</comment>
<protein>
    <recommendedName>
        <fullName evidence="10">Ion-translocating oxidoreductase complex subunit B</fullName>
        <ecNumber evidence="10">7.-.-.-</ecNumber>
    </recommendedName>
    <alternativeName>
        <fullName evidence="10">Rnf electron transport complex subunit B</fullName>
    </alternativeName>
</protein>
<feature type="binding site" evidence="10">
    <location>
        <position position="170"/>
    </location>
    <ligand>
        <name>[4Fe-4S] cluster</name>
        <dbReference type="ChEBI" id="CHEBI:49883"/>
        <label>3</label>
    </ligand>
</feature>
<dbReference type="InterPro" id="IPR007202">
    <property type="entry name" value="4Fe-4S_dom"/>
</dbReference>
<dbReference type="Gene3D" id="1.10.15.40">
    <property type="entry name" value="Electron transport complex subunit B, putative Fe-S cluster"/>
    <property type="match status" value="1"/>
</dbReference>
<reference evidence="13" key="1">
    <citation type="submission" date="2020-10" db="EMBL/GenBank/DDBJ databases">
        <authorList>
            <person name="Gilroy R."/>
        </authorList>
    </citation>
    <scope>NUCLEOTIDE SEQUENCE</scope>
    <source>
        <strain evidence="13">14700</strain>
    </source>
</reference>
<feature type="binding site" evidence="10">
    <location>
        <position position="150"/>
    </location>
    <ligand>
        <name>[4Fe-4S] cluster</name>
        <dbReference type="ChEBI" id="CHEBI:49883"/>
        <label>3</label>
    </ligand>
</feature>
<keyword evidence="3 10" id="KW-0479">Metal-binding</keyword>
<evidence type="ECO:0000259" key="11">
    <source>
        <dbReference type="PROSITE" id="PS51379"/>
    </source>
</evidence>
<evidence type="ECO:0000313" key="14">
    <source>
        <dbReference type="Proteomes" id="UP000810292"/>
    </source>
</evidence>
<evidence type="ECO:0000256" key="8">
    <source>
        <dbReference type="ARBA" id="ARBA00023014"/>
    </source>
</evidence>
<feature type="region of interest" description="Hydrophobic" evidence="10">
    <location>
        <begin position="1"/>
        <end position="25"/>
    </location>
</feature>
<evidence type="ECO:0000256" key="2">
    <source>
        <dbReference type="ARBA" id="ARBA00022485"/>
    </source>
</evidence>
<dbReference type="PROSITE" id="PS51379">
    <property type="entry name" value="4FE4S_FER_2"/>
    <property type="match status" value="2"/>
</dbReference>
<keyword evidence="1 10" id="KW-0813">Transport</keyword>
<reference evidence="13" key="2">
    <citation type="journal article" date="2021" name="PeerJ">
        <title>Extensive microbial diversity within the chicken gut microbiome revealed by metagenomics and culture.</title>
        <authorList>
            <person name="Gilroy R."/>
            <person name="Ravi A."/>
            <person name="Getino M."/>
            <person name="Pursley I."/>
            <person name="Horton D.L."/>
            <person name="Alikhan N.F."/>
            <person name="Baker D."/>
            <person name="Gharbi K."/>
            <person name="Hall N."/>
            <person name="Watson M."/>
            <person name="Adriaenssens E.M."/>
            <person name="Foster-Nyarko E."/>
            <person name="Jarju S."/>
            <person name="Secka A."/>
            <person name="Antonio M."/>
            <person name="Oren A."/>
            <person name="Chaudhuri R.R."/>
            <person name="La Ragione R."/>
            <person name="Hildebrand F."/>
            <person name="Pallen M.J."/>
        </authorList>
    </citation>
    <scope>NUCLEOTIDE SEQUENCE</scope>
    <source>
        <strain evidence="13">14700</strain>
    </source>
</reference>
<dbReference type="NCBIfam" id="TIGR01944">
    <property type="entry name" value="rnfB"/>
    <property type="match status" value="1"/>
</dbReference>
<comment type="subcellular location">
    <subcellularLocation>
        <location evidence="10">Cell membrane</location>
    </subcellularLocation>
</comment>
<keyword evidence="6 10" id="KW-0249">Electron transport</keyword>
<keyword evidence="9 10" id="KW-0472">Membrane</keyword>
<dbReference type="InterPro" id="IPR010207">
    <property type="entry name" value="Elect_transpt_cplx_RnfB/RsxB"/>
</dbReference>
<feature type="binding site" evidence="10">
    <location>
        <position position="176"/>
    </location>
    <ligand>
        <name>[4Fe-4S] cluster</name>
        <dbReference type="ChEBI" id="CHEBI:49883"/>
        <label>3</label>
    </ligand>
</feature>
<organism evidence="13 14">
    <name type="scientific">Candidatus Ornithospirochaeta stercoravium</name>
    <dbReference type="NCBI Taxonomy" id="2840897"/>
    <lineage>
        <taxon>Bacteria</taxon>
        <taxon>Pseudomonadati</taxon>
        <taxon>Spirochaetota</taxon>
        <taxon>Spirochaetia</taxon>
        <taxon>Spirochaetales</taxon>
        <taxon>Spirochaetaceae</taxon>
        <taxon>Spirochaetaceae incertae sedis</taxon>
        <taxon>Candidatus Ornithospirochaeta</taxon>
    </lineage>
</organism>
<comment type="caution">
    <text evidence="13">The sequence shown here is derived from an EMBL/GenBank/DDBJ whole genome shotgun (WGS) entry which is preliminary data.</text>
</comment>
<feature type="binding site" evidence="10">
    <location>
        <position position="140"/>
    </location>
    <ligand>
        <name>[4Fe-4S] cluster</name>
        <dbReference type="ChEBI" id="CHEBI:49883"/>
        <label>2</label>
    </ligand>
</feature>
<dbReference type="Pfam" id="PF00037">
    <property type="entry name" value="Fer4"/>
    <property type="match status" value="1"/>
</dbReference>
<feature type="binding site" evidence="10">
    <location>
        <position position="173"/>
    </location>
    <ligand>
        <name>[4Fe-4S] cluster</name>
        <dbReference type="ChEBI" id="CHEBI:49883"/>
        <label>3</label>
    </ligand>
</feature>
<dbReference type="PANTHER" id="PTHR43560:SF1">
    <property type="entry name" value="ION-TRANSLOCATING OXIDOREDUCTASE COMPLEX SUBUNIT B"/>
    <property type="match status" value="1"/>
</dbReference>
<evidence type="ECO:0000256" key="4">
    <source>
        <dbReference type="ARBA" id="ARBA00022737"/>
    </source>
</evidence>
<evidence type="ECO:0000256" key="5">
    <source>
        <dbReference type="ARBA" id="ARBA00022967"/>
    </source>
</evidence>
<keyword evidence="8 10" id="KW-0411">Iron-sulfur</keyword>
<dbReference type="InterPro" id="IPR050395">
    <property type="entry name" value="4Fe4S_Ferredoxin_RnfB"/>
</dbReference>
<evidence type="ECO:0000256" key="1">
    <source>
        <dbReference type="ARBA" id="ARBA00022448"/>
    </source>
</evidence>
<keyword evidence="7 10" id="KW-0408">Iron</keyword>
<dbReference type="Pfam" id="PF04060">
    <property type="entry name" value="FeS"/>
    <property type="match status" value="1"/>
</dbReference>
<dbReference type="GO" id="GO:0046872">
    <property type="term" value="F:metal ion binding"/>
    <property type="evidence" value="ECO:0007669"/>
    <property type="project" value="UniProtKB-KW"/>
</dbReference>
<evidence type="ECO:0000259" key="12">
    <source>
        <dbReference type="PROSITE" id="PS51656"/>
    </source>
</evidence>
<feature type="binding site" evidence="10">
    <location>
        <position position="73"/>
    </location>
    <ligand>
        <name>[4Fe-4S] cluster</name>
        <dbReference type="ChEBI" id="CHEBI:49883"/>
        <label>1</label>
    </ligand>
</feature>
<dbReference type="InterPro" id="IPR017900">
    <property type="entry name" value="4Fe4S_Fe_S_CS"/>
</dbReference>
<proteinExistence type="inferred from homology"/>
<feature type="binding site" evidence="10">
    <location>
        <position position="56"/>
    </location>
    <ligand>
        <name>[4Fe-4S] cluster</name>
        <dbReference type="ChEBI" id="CHEBI:49883"/>
        <label>1</label>
    </ligand>
</feature>
<dbReference type="InterPro" id="IPR017896">
    <property type="entry name" value="4Fe4S_Fe-S-bd"/>
</dbReference>
<dbReference type="EC" id="7.-.-.-" evidence="10"/>
<evidence type="ECO:0000256" key="6">
    <source>
        <dbReference type="ARBA" id="ARBA00022982"/>
    </source>
</evidence>
<keyword evidence="10" id="KW-1003">Cell membrane</keyword>
<dbReference type="PROSITE" id="PS51656">
    <property type="entry name" value="4FE4S"/>
    <property type="match status" value="1"/>
</dbReference>
<dbReference type="PROSITE" id="PS00198">
    <property type="entry name" value="4FE4S_FER_1"/>
    <property type="match status" value="1"/>
</dbReference>
<feature type="binding site" evidence="10">
    <location>
        <position position="51"/>
    </location>
    <ligand>
        <name>[4Fe-4S] cluster</name>
        <dbReference type="ChEBI" id="CHEBI:49883"/>
        <label>1</label>
    </ligand>
</feature>
<dbReference type="GO" id="GO:0051539">
    <property type="term" value="F:4 iron, 4 sulfur cluster binding"/>
    <property type="evidence" value="ECO:0007669"/>
    <property type="project" value="UniProtKB-UniRule"/>
</dbReference>
<comment type="caution">
    <text evidence="10">Lacks conserved residue(s) required for the propagation of feature annotation.</text>
</comment>
<evidence type="ECO:0000256" key="9">
    <source>
        <dbReference type="ARBA" id="ARBA00023136"/>
    </source>
</evidence>
<name>A0A9D9IBU6_9SPIO</name>
<dbReference type="GO" id="GO:0005886">
    <property type="term" value="C:plasma membrane"/>
    <property type="evidence" value="ECO:0007669"/>
    <property type="project" value="UniProtKB-SubCell"/>
</dbReference>
<dbReference type="AlphaFoldDB" id="A0A9D9IBU6"/>
<dbReference type="GO" id="GO:0022900">
    <property type="term" value="P:electron transport chain"/>
    <property type="evidence" value="ECO:0007669"/>
    <property type="project" value="UniProtKB-UniRule"/>
</dbReference>
<sequence>MSIVIAFVIIGVLGLLLGFGLSIAEKKLSIEKDPKLIALEEAMPGANCGGCGYAGCSAYAEAVFNGTAKAGLCSPGGAALAQKMGEILGIEVEAKEKMVAYVFCRGNSEVTKNDYLYKGMADCNAASLLQGGPSLCKSGCLHLGSCISVCPVGAISKDEKGNIVVDKEKCIACGKCVSVCPNNVIKLVPYSAEYICACNNHEPGGAVRKACQVGCIGCRMCQTKVEGSPFTVENFLSVNDFSKDQSKAAEAAEICPQKCIVRR</sequence>
<feature type="binding site" evidence="10">
    <location>
        <position position="136"/>
    </location>
    <ligand>
        <name>[4Fe-4S] cluster</name>
        <dbReference type="ChEBI" id="CHEBI:49883"/>
        <label>2</label>
    </ligand>
</feature>
<feature type="binding site" evidence="10">
    <location>
        <position position="146"/>
    </location>
    <ligand>
        <name>[4Fe-4S] cluster</name>
        <dbReference type="ChEBI" id="CHEBI:49883"/>
        <label>2</label>
    </ligand>
</feature>
<dbReference type="EMBL" id="JADIMF010000044">
    <property type="protein sequence ID" value="MBO8468686.1"/>
    <property type="molecule type" value="Genomic_DNA"/>
</dbReference>